<comment type="caution">
    <text evidence="2">The sequence shown here is derived from an EMBL/GenBank/DDBJ whole genome shotgun (WGS) entry which is preliminary data.</text>
</comment>
<organism evidence="2 3">
    <name type="scientific">Brassica cretica</name>
    <name type="common">Mustard</name>
    <dbReference type="NCBI Taxonomy" id="69181"/>
    <lineage>
        <taxon>Eukaryota</taxon>
        <taxon>Viridiplantae</taxon>
        <taxon>Streptophyta</taxon>
        <taxon>Embryophyta</taxon>
        <taxon>Tracheophyta</taxon>
        <taxon>Spermatophyta</taxon>
        <taxon>Magnoliopsida</taxon>
        <taxon>eudicotyledons</taxon>
        <taxon>Gunneridae</taxon>
        <taxon>Pentapetalae</taxon>
        <taxon>rosids</taxon>
        <taxon>malvids</taxon>
        <taxon>Brassicales</taxon>
        <taxon>Brassicaceae</taxon>
        <taxon>Brassiceae</taxon>
        <taxon>Brassica</taxon>
    </lineage>
</organism>
<accession>A0A8S9MV61</accession>
<dbReference type="AlphaFoldDB" id="A0A8S9MV61"/>
<feature type="compositionally biased region" description="Basic and acidic residues" evidence="1">
    <location>
        <begin position="262"/>
        <end position="279"/>
    </location>
</feature>
<evidence type="ECO:0000256" key="1">
    <source>
        <dbReference type="SAM" id="MobiDB-lite"/>
    </source>
</evidence>
<evidence type="ECO:0000313" key="3">
    <source>
        <dbReference type="Proteomes" id="UP000712600"/>
    </source>
</evidence>
<gene>
    <name evidence="2" type="ORF">F2Q69_00052774</name>
</gene>
<reference evidence="2" key="1">
    <citation type="submission" date="2019-12" db="EMBL/GenBank/DDBJ databases">
        <title>Genome sequencing and annotation of Brassica cretica.</title>
        <authorList>
            <person name="Studholme D.J."/>
            <person name="Sarris P."/>
        </authorList>
    </citation>
    <scope>NUCLEOTIDE SEQUENCE</scope>
    <source>
        <strain evidence="2">PFS-109/04</strain>
        <tissue evidence="2">Leaf</tissue>
    </source>
</reference>
<evidence type="ECO:0000313" key="2">
    <source>
        <dbReference type="EMBL" id="KAF3487076.1"/>
    </source>
</evidence>
<dbReference type="Proteomes" id="UP000712600">
    <property type="component" value="Unassembled WGS sequence"/>
</dbReference>
<protein>
    <submittedName>
        <fullName evidence="2">Uncharacterized protein</fullName>
    </submittedName>
</protein>
<dbReference type="EMBL" id="QGKX02002183">
    <property type="protein sequence ID" value="KAF3487076.1"/>
    <property type="molecule type" value="Genomic_DNA"/>
</dbReference>
<feature type="region of interest" description="Disordered" evidence="1">
    <location>
        <begin position="254"/>
        <end position="290"/>
    </location>
</feature>
<feature type="region of interest" description="Disordered" evidence="1">
    <location>
        <begin position="464"/>
        <end position="491"/>
    </location>
</feature>
<proteinExistence type="predicted"/>
<sequence>MDQTDQNVPDVPVEVHPSDQIRQTNRVMYRFDPRTSGLELCPDPRPDARTDRTEARLSRPTRQAKADGQARIHLGRANSDSDHGFSLLARLACTACTDDRADDLSTFFDLIMDFSFGYFSKVRILKLSEDLVFIGTQLVRSERPAALADRPAYVLIPTALDTAGSDASGRKPIGHFDYHIQANTFSNSLVLGVISKQTLSQTRWSCESYQATIRDSSFGGLSKDQTDQNVPDVPVEVHPSDQIRQTNRVMYRFDPRTSGLELRPDPRPDARTDRTEARLSRPTRQAKADGQARIHLGRASSDSDHGFSLLARLACTACTDDRADDLSTFFDPIMDFSFGYFSKVRILKLSEDLVFIGTQLVRSERPAALADRPAYVLIPTALDTAGSDASGRKPIVISKQTLSQTRWSCESYQATIRDSSFGGLVSHIKHQLKTGISKAIPQPSCDPSIHSVLHPEFISKSDPFDYQDKGKSSSTTHNAFKTDVPARDDKGKAIETSGRARDIRPFRNLRATLQSIQFSIRSSYPNLIHSSEPILGSFKWYQSHSSDARTDRTEARLSRPTRQAKADGQAIIHLGRASSDSYYGFSLLARLARTACTDDRADDLSTLFDPIIDFSFGYFSKARILKLSEDLGFIGTQLVRSERPVALADRPAYVLIPTALDTAGSDASGRKPIGHFD</sequence>
<name>A0A8S9MV61_BRACR</name>